<feature type="transmembrane region" description="Helical" evidence="7">
    <location>
        <begin position="372"/>
        <end position="395"/>
    </location>
</feature>
<protein>
    <recommendedName>
        <fullName evidence="8">Major facilitator superfamily (MFS) profile domain-containing protein</fullName>
    </recommendedName>
</protein>
<dbReference type="PRINTS" id="PR01035">
    <property type="entry name" value="TCRTETA"/>
</dbReference>
<sequence>MRGSSALLASAALRRAWARPARRLATKDAPPWRDGRVAAVCGSTLTMMTGHGVATPCVPLLATTLGAGAADVGAALSTFGLARLALNVPVGLAADSVGRKPLLVGGALLNAAGHAASALAPDATSFAAARFVAGAGSAAYLGTAQVYLSDVAKPSQRGRVLGLNHAALLVGVSVGPVLGGFGAELSVRAPFYAVAGLGLLSAVHAFRALEETKPATTPQKKEQKETGRLRDVLADAPFASAALAHATTFALRQGGRNLLLALVASQTFGYTPLQLGQLFGAMAMADLLGVGPASWLSDKIDDKRYVVCGSLVGSAAAVLAVAYVALQAETSGQPDQLAFLGAVSLWALSTAALGPTLPAYAADLVPEAKRGLGLAAFRSAGDVGFVGAPLALGLLADAFGAPAALAGLAGASVASAGAFAVLNRR</sequence>
<evidence type="ECO:0000256" key="4">
    <source>
        <dbReference type="ARBA" id="ARBA00022692"/>
    </source>
</evidence>
<dbReference type="GO" id="GO:0022857">
    <property type="term" value="F:transmembrane transporter activity"/>
    <property type="evidence" value="ECO:0007669"/>
    <property type="project" value="InterPro"/>
</dbReference>
<evidence type="ECO:0000256" key="6">
    <source>
        <dbReference type="ARBA" id="ARBA00023136"/>
    </source>
</evidence>
<evidence type="ECO:0000256" key="3">
    <source>
        <dbReference type="ARBA" id="ARBA00022475"/>
    </source>
</evidence>
<reference evidence="9" key="1">
    <citation type="submission" date="2021-11" db="EMBL/GenBank/DDBJ databases">
        <authorList>
            <consortium name="Genoscope - CEA"/>
            <person name="William W."/>
        </authorList>
    </citation>
    <scope>NUCLEOTIDE SEQUENCE</scope>
</reference>
<dbReference type="Proteomes" id="UP000789595">
    <property type="component" value="Unassembled WGS sequence"/>
</dbReference>
<keyword evidence="2" id="KW-0813">Transport</keyword>
<keyword evidence="5 7" id="KW-1133">Transmembrane helix</keyword>
<dbReference type="InterPro" id="IPR050171">
    <property type="entry name" value="MFS_Transporters"/>
</dbReference>
<dbReference type="SUPFAM" id="SSF103473">
    <property type="entry name" value="MFS general substrate transporter"/>
    <property type="match status" value="1"/>
</dbReference>
<dbReference type="PANTHER" id="PTHR23517:SF3">
    <property type="entry name" value="INTEGRAL MEMBRANE TRANSPORT PROTEIN"/>
    <property type="match status" value="1"/>
</dbReference>
<dbReference type="OrthoDB" id="205249at2759"/>
<feature type="transmembrane region" description="Helical" evidence="7">
    <location>
        <begin position="160"/>
        <end position="183"/>
    </location>
</feature>
<accession>A0A8J2SWJ7</accession>
<keyword evidence="10" id="KW-1185">Reference proteome</keyword>
<evidence type="ECO:0000256" key="1">
    <source>
        <dbReference type="ARBA" id="ARBA00004651"/>
    </source>
</evidence>
<proteinExistence type="predicted"/>
<evidence type="ECO:0000313" key="9">
    <source>
        <dbReference type="EMBL" id="CAH0378870.1"/>
    </source>
</evidence>
<evidence type="ECO:0000259" key="8">
    <source>
        <dbReference type="PROSITE" id="PS50850"/>
    </source>
</evidence>
<dbReference type="PANTHER" id="PTHR23517">
    <property type="entry name" value="RESISTANCE PROTEIN MDTM, PUTATIVE-RELATED-RELATED"/>
    <property type="match status" value="1"/>
</dbReference>
<dbReference type="Pfam" id="PF07690">
    <property type="entry name" value="MFS_1"/>
    <property type="match status" value="2"/>
</dbReference>
<evidence type="ECO:0000313" key="10">
    <source>
        <dbReference type="Proteomes" id="UP000789595"/>
    </source>
</evidence>
<feature type="transmembrane region" description="Helical" evidence="7">
    <location>
        <begin position="305"/>
        <end position="326"/>
    </location>
</feature>
<evidence type="ECO:0000256" key="5">
    <source>
        <dbReference type="ARBA" id="ARBA00022989"/>
    </source>
</evidence>
<gene>
    <name evidence="9" type="ORF">PECAL_6P04670</name>
</gene>
<feature type="domain" description="Major facilitator superfamily (MFS) profile" evidence="8">
    <location>
        <begin position="36"/>
        <end position="425"/>
    </location>
</feature>
<dbReference type="InterPro" id="IPR005829">
    <property type="entry name" value="Sugar_transporter_CS"/>
</dbReference>
<evidence type="ECO:0000256" key="7">
    <source>
        <dbReference type="SAM" id="Phobius"/>
    </source>
</evidence>
<dbReference type="AlphaFoldDB" id="A0A8J2SWJ7"/>
<name>A0A8J2SWJ7_9STRA</name>
<dbReference type="PROSITE" id="PS00216">
    <property type="entry name" value="SUGAR_TRANSPORT_1"/>
    <property type="match status" value="1"/>
</dbReference>
<comment type="subcellular location">
    <subcellularLocation>
        <location evidence="1">Cell membrane</location>
        <topology evidence="1">Multi-pass membrane protein</topology>
    </subcellularLocation>
</comment>
<dbReference type="InterPro" id="IPR011701">
    <property type="entry name" value="MFS"/>
</dbReference>
<evidence type="ECO:0000256" key="2">
    <source>
        <dbReference type="ARBA" id="ARBA00022448"/>
    </source>
</evidence>
<dbReference type="PROSITE" id="PS50850">
    <property type="entry name" value="MFS"/>
    <property type="match status" value="1"/>
</dbReference>
<dbReference type="GO" id="GO:0005886">
    <property type="term" value="C:plasma membrane"/>
    <property type="evidence" value="ECO:0007669"/>
    <property type="project" value="UniProtKB-SubCell"/>
</dbReference>
<comment type="caution">
    <text evidence="9">The sequence shown here is derived from an EMBL/GenBank/DDBJ whole genome shotgun (WGS) entry which is preliminary data.</text>
</comment>
<organism evidence="9 10">
    <name type="scientific">Pelagomonas calceolata</name>
    <dbReference type="NCBI Taxonomy" id="35677"/>
    <lineage>
        <taxon>Eukaryota</taxon>
        <taxon>Sar</taxon>
        <taxon>Stramenopiles</taxon>
        <taxon>Ochrophyta</taxon>
        <taxon>Pelagophyceae</taxon>
        <taxon>Pelagomonadales</taxon>
        <taxon>Pelagomonadaceae</taxon>
        <taxon>Pelagomonas</taxon>
    </lineage>
</organism>
<keyword evidence="4 7" id="KW-0812">Transmembrane</keyword>
<dbReference type="InterPro" id="IPR036259">
    <property type="entry name" value="MFS_trans_sf"/>
</dbReference>
<dbReference type="InterPro" id="IPR001958">
    <property type="entry name" value="Tet-R_TetA/multi-R_MdtG-like"/>
</dbReference>
<feature type="transmembrane region" description="Helical" evidence="7">
    <location>
        <begin position="127"/>
        <end position="148"/>
    </location>
</feature>
<keyword evidence="3" id="KW-1003">Cell membrane</keyword>
<feature type="transmembrane region" description="Helical" evidence="7">
    <location>
        <begin position="401"/>
        <end position="422"/>
    </location>
</feature>
<dbReference type="CDD" id="cd17325">
    <property type="entry name" value="MFS_MdtG_SLC18_like"/>
    <property type="match status" value="1"/>
</dbReference>
<keyword evidence="6 7" id="KW-0472">Membrane</keyword>
<dbReference type="Gene3D" id="1.20.1250.20">
    <property type="entry name" value="MFS general substrate transporter like domains"/>
    <property type="match status" value="1"/>
</dbReference>
<feature type="transmembrane region" description="Helical" evidence="7">
    <location>
        <begin position="338"/>
        <end position="360"/>
    </location>
</feature>
<dbReference type="InterPro" id="IPR020846">
    <property type="entry name" value="MFS_dom"/>
</dbReference>
<dbReference type="EMBL" id="CAKKNE010000006">
    <property type="protein sequence ID" value="CAH0378870.1"/>
    <property type="molecule type" value="Genomic_DNA"/>
</dbReference>